<feature type="domain" description="Peptidase A1" evidence="10">
    <location>
        <begin position="429"/>
        <end position="749"/>
    </location>
</feature>
<dbReference type="InterPro" id="IPR033121">
    <property type="entry name" value="PEPTIDASE_A1"/>
</dbReference>
<dbReference type="PANTHER" id="PTHR47966:SF65">
    <property type="entry name" value="ASPARTIC-TYPE ENDOPEPTIDASE"/>
    <property type="match status" value="1"/>
</dbReference>
<dbReference type="PRINTS" id="PR00792">
    <property type="entry name" value="PEPSIN"/>
</dbReference>
<name>A0A2C5WYL2_9PEZI</name>
<dbReference type="AlphaFoldDB" id="A0A2C5WYL2"/>
<evidence type="ECO:0000256" key="9">
    <source>
        <dbReference type="SAM" id="SignalP"/>
    </source>
</evidence>
<keyword evidence="12" id="KW-1185">Reference proteome</keyword>
<feature type="active site" evidence="6">
    <location>
        <position position="447"/>
    </location>
</feature>
<evidence type="ECO:0000313" key="12">
    <source>
        <dbReference type="Proteomes" id="UP000222788"/>
    </source>
</evidence>
<comment type="caution">
    <text evidence="11">The sequence shown here is derived from an EMBL/GenBank/DDBJ whole genome shotgun (WGS) entry which is preliminary data.</text>
</comment>
<keyword evidence="2" id="KW-0645">Protease</keyword>
<organism evidence="11 12">
    <name type="scientific">Ceratocystis fimbriata CBS 114723</name>
    <dbReference type="NCBI Taxonomy" id="1035309"/>
    <lineage>
        <taxon>Eukaryota</taxon>
        <taxon>Fungi</taxon>
        <taxon>Dikarya</taxon>
        <taxon>Ascomycota</taxon>
        <taxon>Pezizomycotina</taxon>
        <taxon>Sordariomycetes</taxon>
        <taxon>Hypocreomycetidae</taxon>
        <taxon>Microascales</taxon>
        <taxon>Ceratocystidaceae</taxon>
        <taxon>Ceratocystis</taxon>
    </lineage>
</organism>
<feature type="compositionally biased region" description="Low complexity" evidence="8">
    <location>
        <begin position="876"/>
        <end position="895"/>
    </location>
</feature>
<proteinExistence type="inferred from homology"/>
<accession>A0A2C5WYL2</accession>
<feature type="active site" evidence="6">
    <location>
        <position position="642"/>
    </location>
</feature>
<feature type="region of interest" description="Disordered" evidence="8">
    <location>
        <begin position="784"/>
        <end position="972"/>
    </location>
</feature>
<evidence type="ECO:0000259" key="10">
    <source>
        <dbReference type="PROSITE" id="PS51767"/>
    </source>
</evidence>
<dbReference type="CDD" id="cd05474">
    <property type="entry name" value="SAP_like"/>
    <property type="match status" value="1"/>
</dbReference>
<dbReference type="Pfam" id="PF00026">
    <property type="entry name" value="Asp"/>
    <property type="match status" value="1"/>
</dbReference>
<evidence type="ECO:0000256" key="6">
    <source>
        <dbReference type="PIRSR" id="PIRSR601461-1"/>
    </source>
</evidence>
<evidence type="ECO:0000256" key="5">
    <source>
        <dbReference type="ARBA" id="ARBA00022801"/>
    </source>
</evidence>
<reference evidence="11 12" key="1">
    <citation type="journal article" date="2013" name="Fungal Biol.">
        <title>Analysis of microsatellite markers in the genome of the plant pathogen Ceratocystis fimbriata.</title>
        <authorList>
            <person name="Simpson M.C."/>
            <person name="Wilken P.M."/>
            <person name="Coetzee M.P."/>
            <person name="Wingfield M.J."/>
            <person name="Wingfield B.D."/>
        </authorList>
    </citation>
    <scope>NUCLEOTIDE SEQUENCE [LARGE SCALE GENOMIC DNA]</scope>
    <source>
        <strain evidence="11 12">CBS 114723</strain>
    </source>
</reference>
<dbReference type="GO" id="GO:0004190">
    <property type="term" value="F:aspartic-type endopeptidase activity"/>
    <property type="evidence" value="ECO:0007669"/>
    <property type="project" value="UniProtKB-KW"/>
</dbReference>
<reference evidence="11 12" key="2">
    <citation type="journal article" date="2013" name="IMA Fungus">
        <title>IMA Genome-F 1: Ceratocystis fimbriata: Draft nuclear genome sequence for the plant pathogen, Ceratocystis fimbriata.</title>
        <authorList>
            <person name="Wilken P.M."/>
            <person name="Steenkamp E.T."/>
            <person name="Wingfield M.J."/>
            <person name="de Beer Z.W."/>
            <person name="Wingfield B.D."/>
        </authorList>
    </citation>
    <scope>NUCLEOTIDE SEQUENCE [LARGE SCALE GENOMIC DNA]</scope>
    <source>
        <strain evidence="11 12">CBS 114723</strain>
    </source>
</reference>
<evidence type="ECO:0000256" key="8">
    <source>
        <dbReference type="SAM" id="MobiDB-lite"/>
    </source>
</evidence>
<dbReference type="GO" id="GO:0006508">
    <property type="term" value="P:proteolysis"/>
    <property type="evidence" value="ECO:0007669"/>
    <property type="project" value="UniProtKB-KW"/>
</dbReference>
<comment type="similarity">
    <text evidence="1">Belongs to the peptidase A1 family.</text>
</comment>
<feature type="chain" id="PRO_5013016388" evidence="9">
    <location>
        <begin position="20"/>
        <end position="1005"/>
    </location>
</feature>
<feature type="signal peptide" evidence="9">
    <location>
        <begin position="1"/>
        <end position="19"/>
    </location>
</feature>
<feature type="compositionally biased region" description="Polar residues" evidence="8">
    <location>
        <begin position="801"/>
        <end position="812"/>
    </location>
</feature>
<gene>
    <name evidence="11" type="primary">opsB_0</name>
    <name evidence="11" type="ORF">CFIMG_006131RA</name>
</gene>
<dbReference type="InterPro" id="IPR021109">
    <property type="entry name" value="Peptidase_aspartic_dom_sf"/>
</dbReference>
<keyword evidence="4" id="KW-0064">Aspartyl protease</keyword>
<dbReference type="Proteomes" id="UP000222788">
    <property type="component" value="Unassembled WGS sequence"/>
</dbReference>
<feature type="region of interest" description="Disordered" evidence="8">
    <location>
        <begin position="307"/>
        <end position="326"/>
    </location>
</feature>
<dbReference type="PANTHER" id="PTHR47966">
    <property type="entry name" value="BETA-SITE APP-CLEAVING ENZYME, ISOFORM A-RELATED"/>
    <property type="match status" value="1"/>
</dbReference>
<dbReference type="OrthoDB" id="771136at2759"/>
<keyword evidence="5" id="KW-0378">Hydrolase</keyword>
<evidence type="ECO:0000256" key="2">
    <source>
        <dbReference type="ARBA" id="ARBA00022670"/>
    </source>
</evidence>
<evidence type="ECO:0000256" key="7">
    <source>
        <dbReference type="PIRSR" id="PIRSR601461-2"/>
    </source>
</evidence>
<dbReference type="InterPro" id="IPR001461">
    <property type="entry name" value="Aspartic_peptidase_A1"/>
</dbReference>
<dbReference type="InterPro" id="IPR033876">
    <property type="entry name" value="SAP-like"/>
</dbReference>
<feature type="disulfide bond" evidence="7">
    <location>
        <begin position="678"/>
        <end position="714"/>
    </location>
</feature>
<keyword evidence="7" id="KW-1015">Disulfide bond</keyword>
<evidence type="ECO:0000256" key="4">
    <source>
        <dbReference type="ARBA" id="ARBA00022750"/>
    </source>
</evidence>
<feature type="compositionally biased region" description="Low complexity" evidence="8">
    <location>
        <begin position="906"/>
        <end position="933"/>
    </location>
</feature>
<evidence type="ECO:0000313" key="11">
    <source>
        <dbReference type="EMBL" id="PHH51285.1"/>
    </source>
</evidence>
<keyword evidence="3 9" id="KW-0732">Signal</keyword>
<dbReference type="EMBL" id="APWK03000099">
    <property type="protein sequence ID" value="PHH51285.1"/>
    <property type="molecule type" value="Genomic_DNA"/>
</dbReference>
<evidence type="ECO:0000256" key="1">
    <source>
        <dbReference type="ARBA" id="ARBA00007447"/>
    </source>
</evidence>
<dbReference type="SUPFAM" id="SSF50630">
    <property type="entry name" value="Acid proteases"/>
    <property type="match status" value="1"/>
</dbReference>
<feature type="compositionally biased region" description="Low complexity" evidence="8">
    <location>
        <begin position="784"/>
        <end position="800"/>
    </location>
</feature>
<protein>
    <submittedName>
        <fullName evidence="11">Putative aspartic-type endopeptidase opsB</fullName>
    </submittedName>
</protein>
<dbReference type="Gene3D" id="2.40.70.10">
    <property type="entry name" value="Acid Proteases"/>
    <property type="match status" value="2"/>
</dbReference>
<evidence type="ECO:0000256" key="3">
    <source>
        <dbReference type="ARBA" id="ARBA00022729"/>
    </source>
</evidence>
<sequence length="1005" mass="105731">MARYSLLFLSLAAAPLASAWPQLFDSPAASDIVAREGAAVPKIPYEVIKAREATPVVPGVAENAQPIKPDDEKHNLVRSAKFRGSALPTVADDPFTVTLPVDLGDDTLDTRDVGSVPEFKVTLVRSDNKIPRGLPVVNGDPNALYKITIPITAEQKRGLPVIDSDPDALFKIALPTKMGTSKRSALNHGVIELPAKFQVIEDRALPVVEDTADSFEVTLPVSIDARGLPVVSGDPDSLFKITLPLVKSPSSSKRENSVFSSSPDLHLRVPIADNNKVKRALPTGTTNGDSALSITLPVAISKRQHVATGKHSVTLRPPTEGENVPVKQYSNNKRQHVATDKHTVTLRPPTESENVPVKPYNAMQRRAEHNRKVRRTSSGVLKMPVIRGEKPSLTRRGSSEVDQALEKLQKRDDKNAISVAIANRSDVAYYAQLDFGTPPQPIYVQIDTGSFELWVNPSCNTLTAGDKVFCEAVGVYDPNTSLTSDGLKEGKNLRYGIGAANVTYFSDSIGMGDSATMTGVQFGVANSTEDQFAGILGMGYGAGKTTSYKNFVDELADQNITHSRTFSLGLGAKDNEEGVLIFGGVDTSKFSGPLTKLPIIPASEAPDGVPRYWVQMENITLTTPEGKVNSAYEGSNIPAFLDSGATLTLLPPKVADAIAVDFGVTDGVSSNGFYAVDCEMAKAKGSVDFAFNGVTIRVPYHEMVRTLATSPPSCWLGLVPSTDFTLLGDTFLRSVYAVFDADNHNIYLAPYENCGEQLVSLGDGVTPDDITGSCTLEAVIPTSSALSQSAPTSSQTAAVTETPSDAEATTTSDAEHAQTTKPTAEPTDVQETDGLGGSTMTSDAEHKKTTDTPEPTESALSKKPVVASNTTPLEPSATSTSTSTSTSTTTTIATTDYIPAAEISSPPLATDAPNPAAAPSAPGVPAAEVPATAGDGVSGNSGPVDDASGELVTASPVPGAAFPTSRTSSTGAVQTAGAQRTLVEFQWNAVGTAALVGVMSAFGLW</sequence>
<dbReference type="STRING" id="1035309.A0A2C5WYL2"/>
<dbReference type="PROSITE" id="PS51767">
    <property type="entry name" value="PEPTIDASE_A1"/>
    <property type="match status" value="1"/>
</dbReference>